<dbReference type="InterPro" id="IPR007712">
    <property type="entry name" value="RelE/ParE_toxin"/>
</dbReference>
<proteinExistence type="inferred from homology"/>
<evidence type="ECO:0000256" key="1">
    <source>
        <dbReference type="ARBA" id="ARBA00006226"/>
    </source>
</evidence>
<dbReference type="InterPro" id="IPR035093">
    <property type="entry name" value="RelE/ParE_toxin_dom_sf"/>
</dbReference>
<keyword evidence="2" id="KW-1277">Toxin-antitoxin system</keyword>
<reference evidence="3 4" key="1">
    <citation type="submission" date="2016-03" db="EMBL/GenBank/DDBJ databases">
        <authorList>
            <person name="Ploux O."/>
        </authorList>
    </citation>
    <scope>NUCLEOTIDE SEQUENCE [LARGE SCALE GENOMIC DNA]</scope>
    <source>
        <strain evidence="3 4">R-45378</strain>
    </source>
</reference>
<dbReference type="AlphaFoldDB" id="A0A177NB31"/>
<name>A0A177NB31_9GAMM</name>
<sequence>MSKLIVTPLAERDIEAIGDYIAQDNPRRALSFVRELFGQCKTIAGNPLGYRLRPELAENLRSCAYGNYVIFFSAAEQEVNIIRVLHGARDISGEFTADHRERCA</sequence>
<comment type="caution">
    <text evidence="3">The sequence shown here is derived from an EMBL/GenBank/DDBJ whole genome shotgun (WGS) entry which is preliminary data.</text>
</comment>
<dbReference type="Pfam" id="PF05016">
    <property type="entry name" value="ParE_toxin"/>
    <property type="match status" value="1"/>
</dbReference>
<dbReference type="RefSeq" id="WP_064041113.1">
    <property type="nucleotide sequence ID" value="NZ_LUUJ01000087.1"/>
</dbReference>
<accession>A0A177NB31</accession>
<evidence type="ECO:0000313" key="4">
    <source>
        <dbReference type="Proteomes" id="UP000077857"/>
    </source>
</evidence>
<dbReference type="Proteomes" id="UP000077857">
    <property type="component" value="Unassembled WGS sequence"/>
</dbReference>
<organism evidence="3 4">
    <name type="scientific">Methylomonas koyamae</name>
    <dbReference type="NCBI Taxonomy" id="702114"/>
    <lineage>
        <taxon>Bacteria</taxon>
        <taxon>Pseudomonadati</taxon>
        <taxon>Pseudomonadota</taxon>
        <taxon>Gammaproteobacteria</taxon>
        <taxon>Methylococcales</taxon>
        <taxon>Methylococcaceae</taxon>
        <taxon>Methylomonas</taxon>
    </lineage>
</organism>
<protein>
    <submittedName>
        <fullName evidence="3">Plasmid stabilization protein</fullName>
    </submittedName>
</protein>
<dbReference type="OrthoDB" id="9798046at2"/>
<gene>
    <name evidence="3" type="ORF">A1507_15295</name>
</gene>
<evidence type="ECO:0000313" key="3">
    <source>
        <dbReference type="EMBL" id="OAI14653.1"/>
    </source>
</evidence>
<evidence type="ECO:0000256" key="2">
    <source>
        <dbReference type="ARBA" id="ARBA00022649"/>
    </source>
</evidence>
<dbReference type="PANTHER" id="PTHR33755">
    <property type="entry name" value="TOXIN PARE1-RELATED"/>
    <property type="match status" value="1"/>
</dbReference>
<dbReference type="InterPro" id="IPR051803">
    <property type="entry name" value="TA_system_RelE-like_toxin"/>
</dbReference>
<dbReference type="EMBL" id="LUUJ01000087">
    <property type="protein sequence ID" value="OAI14653.1"/>
    <property type="molecule type" value="Genomic_DNA"/>
</dbReference>
<dbReference type="Gene3D" id="3.30.2310.20">
    <property type="entry name" value="RelE-like"/>
    <property type="match status" value="1"/>
</dbReference>
<comment type="similarity">
    <text evidence="1">Belongs to the RelE toxin family.</text>
</comment>
<dbReference type="PANTHER" id="PTHR33755:SF6">
    <property type="entry name" value="PLASMID STABILIZATION SYSTEM PROTEIN"/>
    <property type="match status" value="1"/>
</dbReference>